<dbReference type="RefSeq" id="WP_163819789.1">
    <property type="nucleotide sequence ID" value="NZ_JAAGOB010000009.1"/>
</dbReference>
<dbReference type="PROSITE" id="PS51257">
    <property type="entry name" value="PROKAR_LIPOPROTEIN"/>
    <property type="match status" value="1"/>
</dbReference>
<accession>A0A6N9YPS3</accession>
<evidence type="ECO:0000256" key="1">
    <source>
        <dbReference type="SAM" id="SignalP"/>
    </source>
</evidence>
<organism evidence="2 3">
    <name type="scientific">Phytoactinopolyspora alkaliphila</name>
    <dbReference type="NCBI Taxonomy" id="1783498"/>
    <lineage>
        <taxon>Bacteria</taxon>
        <taxon>Bacillati</taxon>
        <taxon>Actinomycetota</taxon>
        <taxon>Actinomycetes</taxon>
        <taxon>Jiangellales</taxon>
        <taxon>Jiangellaceae</taxon>
        <taxon>Phytoactinopolyspora</taxon>
    </lineage>
</organism>
<evidence type="ECO:0000313" key="3">
    <source>
        <dbReference type="Proteomes" id="UP000469185"/>
    </source>
</evidence>
<dbReference type="AlphaFoldDB" id="A0A6N9YPS3"/>
<proteinExistence type="predicted"/>
<dbReference type="Pfam" id="PF12028">
    <property type="entry name" value="DUF3515"/>
    <property type="match status" value="1"/>
</dbReference>
<evidence type="ECO:0000313" key="2">
    <source>
        <dbReference type="EMBL" id="NED97003.1"/>
    </source>
</evidence>
<keyword evidence="3" id="KW-1185">Reference proteome</keyword>
<comment type="caution">
    <text evidence="2">The sequence shown here is derived from an EMBL/GenBank/DDBJ whole genome shotgun (WGS) entry which is preliminary data.</text>
</comment>
<gene>
    <name evidence="2" type="ORF">G1H11_16980</name>
</gene>
<keyword evidence="1" id="KW-0732">Signal</keyword>
<dbReference type="EMBL" id="JAAGOB010000009">
    <property type="protein sequence ID" value="NED97003.1"/>
    <property type="molecule type" value="Genomic_DNA"/>
</dbReference>
<name>A0A6N9YPS3_9ACTN</name>
<feature type="chain" id="PRO_5038648133" evidence="1">
    <location>
        <begin position="23"/>
        <end position="150"/>
    </location>
</feature>
<protein>
    <submittedName>
        <fullName evidence="2">DUF3515 domain-containing protein</fullName>
    </submittedName>
</protein>
<dbReference type="Proteomes" id="UP000469185">
    <property type="component" value="Unassembled WGS sequence"/>
</dbReference>
<sequence>MPRRSSLIAAVAFSLASCGFGAVTVEPYDHDPAAADTCAAVLNDLPDVVGDAVRRDIEPDASPAAAWGQPPIVLRCGVGMPAGYQLDAQLLDIDGIGWFAEPGRGGTFFTATDRQVLVEIAIPDDYAPEGFILHDITPAIAANIPERALR</sequence>
<reference evidence="2 3" key="1">
    <citation type="submission" date="2020-02" db="EMBL/GenBank/DDBJ databases">
        <authorList>
            <person name="Li X.-J."/>
            <person name="Feng X.-M."/>
        </authorList>
    </citation>
    <scope>NUCLEOTIDE SEQUENCE [LARGE SCALE GENOMIC DNA]</scope>
    <source>
        <strain evidence="2 3">CGMCC 4.7225</strain>
    </source>
</reference>
<feature type="signal peptide" evidence="1">
    <location>
        <begin position="1"/>
        <end position="22"/>
    </location>
</feature>
<dbReference type="InterPro" id="IPR021903">
    <property type="entry name" value="DUF3515"/>
</dbReference>